<dbReference type="GO" id="GO:0008080">
    <property type="term" value="F:N-acetyltransferase activity"/>
    <property type="evidence" value="ECO:0007669"/>
    <property type="project" value="InterPro"/>
</dbReference>
<dbReference type="EMBL" id="MRCA01000001">
    <property type="protein sequence ID" value="OKH16371.1"/>
    <property type="molecule type" value="Genomic_DNA"/>
</dbReference>
<dbReference type="CDD" id="cd04301">
    <property type="entry name" value="NAT_SF"/>
    <property type="match status" value="1"/>
</dbReference>
<accession>A0A1U7H529</accession>
<dbReference type="Gene3D" id="3.40.630.30">
    <property type="match status" value="1"/>
</dbReference>
<dbReference type="RefSeq" id="WP_073554731.1">
    <property type="nucleotide sequence ID" value="NZ_MRCA01000001.1"/>
</dbReference>
<reference evidence="3 4" key="1">
    <citation type="submission" date="2016-11" db="EMBL/GenBank/DDBJ databases">
        <title>Draft Genome Sequences of Nine Cyanobacterial Strains from Diverse Habitats.</title>
        <authorList>
            <person name="Zhu T."/>
            <person name="Hou S."/>
            <person name="Lu X."/>
            <person name="Hess W.R."/>
        </authorList>
    </citation>
    <scope>NUCLEOTIDE SEQUENCE [LARGE SCALE GENOMIC DNA]</scope>
    <source>
        <strain evidence="3 4">NIES-592</strain>
    </source>
</reference>
<dbReference type="AlphaFoldDB" id="A0A1U7H529"/>
<organism evidence="3 4">
    <name type="scientific">Fischerella major NIES-592</name>
    <dbReference type="NCBI Taxonomy" id="210994"/>
    <lineage>
        <taxon>Bacteria</taxon>
        <taxon>Bacillati</taxon>
        <taxon>Cyanobacteriota</taxon>
        <taxon>Cyanophyceae</taxon>
        <taxon>Nostocales</taxon>
        <taxon>Hapalosiphonaceae</taxon>
        <taxon>Fischerella</taxon>
    </lineage>
</organism>
<name>A0A1U7H529_9CYAN</name>
<dbReference type="InterPro" id="IPR050769">
    <property type="entry name" value="NAT_camello-type"/>
</dbReference>
<dbReference type="OrthoDB" id="5419426at2"/>
<dbReference type="Pfam" id="PF00583">
    <property type="entry name" value="Acetyltransf_1"/>
    <property type="match status" value="1"/>
</dbReference>
<keyword evidence="1 3" id="KW-0808">Transferase</keyword>
<dbReference type="InterPro" id="IPR000182">
    <property type="entry name" value="GNAT_dom"/>
</dbReference>
<comment type="caution">
    <text evidence="3">The sequence shown here is derived from an EMBL/GenBank/DDBJ whole genome shotgun (WGS) entry which is preliminary data.</text>
</comment>
<evidence type="ECO:0000256" key="1">
    <source>
        <dbReference type="ARBA" id="ARBA00022679"/>
    </source>
</evidence>
<dbReference type="SUPFAM" id="SSF55729">
    <property type="entry name" value="Acyl-CoA N-acyltransferases (Nat)"/>
    <property type="match status" value="1"/>
</dbReference>
<dbReference type="InterPro" id="IPR016181">
    <property type="entry name" value="Acyl_CoA_acyltransferase"/>
</dbReference>
<evidence type="ECO:0000259" key="2">
    <source>
        <dbReference type="PROSITE" id="PS51186"/>
    </source>
</evidence>
<feature type="domain" description="N-acetyltransferase" evidence="2">
    <location>
        <begin position="8"/>
        <end position="161"/>
    </location>
</feature>
<protein>
    <submittedName>
        <fullName evidence="3">GNAT family N-acetyltransferase</fullName>
    </submittedName>
</protein>
<evidence type="ECO:0000313" key="4">
    <source>
        <dbReference type="Proteomes" id="UP000186391"/>
    </source>
</evidence>
<dbReference type="PROSITE" id="PS51186">
    <property type="entry name" value="GNAT"/>
    <property type="match status" value="1"/>
</dbReference>
<evidence type="ECO:0000313" key="3">
    <source>
        <dbReference type="EMBL" id="OKH16371.1"/>
    </source>
</evidence>
<keyword evidence="4" id="KW-1185">Reference proteome</keyword>
<dbReference type="PANTHER" id="PTHR13947:SF37">
    <property type="entry name" value="LD18367P"/>
    <property type="match status" value="1"/>
</dbReference>
<sequence length="170" mass="19277">MNSYYKDFLIRDWEEDDRIPASEVIRSVLAEYGLGWEPDGADRDVLQVEECYLATGGEFWVIEYQNRVVGTGAYYPIKRGEKAAEIRKMYLLPSARGVGLGKYLLQQLEDAIAHRGFQQIWIETASVLAEAVKLYESNGYLPTTGVKTTRCDRVYVKLLTSIFDTGENGC</sequence>
<gene>
    <name evidence="3" type="ORF">NIES592_01635</name>
</gene>
<proteinExistence type="predicted"/>
<dbReference type="PANTHER" id="PTHR13947">
    <property type="entry name" value="GNAT FAMILY N-ACETYLTRANSFERASE"/>
    <property type="match status" value="1"/>
</dbReference>
<dbReference type="Proteomes" id="UP000186391">
    <property type="component" value="Unassembled WGS sequence"/>
</dbReference>